<feature type="region of interest" description="Disordered" evidence="1">
    <location>
        <begin position="197"/>
        <end position="267"/>
    </location>
</feature>
<dbReference type="AlphaFoldDB" id="A0AAV5BYF0"/>
<feature type="region of interest" description="Disordered" evidence="1">
    <location>
        <begin position="151"/>
        <end position="176"/>
    </location>
</feature>
<protein>
    <submittedName>
        <fullName evidence="2">Uncharacterized protein</fullName>
    </submittedName>
</protein>
<evidence type="ECO:0000256" key="1">
    <source>
        <dbReference type="SAM" id="MobiDB-lite"/>
    </source>
</evidence>
<feature type="region of interest" description="Disordered" evidence="1">
    <location>
        <begin position="280"/>
        <end position="304"/>
    </location>
</feature>
<sequence>MRQRTRSLHQEAIEIPFITVYKRNEKRILDMRLPASVGGKHARGRPSWWQPWPEQVSSPPPYLHWPPPLLAALHKPHAPTTAIDPPRVLPAAASTGPSWPAPLRQTCHPAASASQDAGRRAPVPGFDAGDPPRILPAAACTGPCRPRPSTCHAAPLPPLPETPPLRSGPSFDASSSTPLAALSGLLAPHAVAPPPLTPPPLLCSRRRPASSRPASLPHCRRSARGAAAAFTHRAGRSARRNGDGAEGRRETGHPLVTAPLPTSPPPHVAAAVHYAFASPRRAAPIHPGRPSRPAASGCGGGPRA</sequence>
<reference evidence="2" key="1">
    <citation type="journal article" date="2018" name="DNA Res.">
        <title>Multiple hybrid de novo genome assembly of finger millet, an orphan allotetraploid crop.</title>
        <authorList>
            <person name="Hatakeyama M."/>
            <person name="Aluri S."/>
            <person name="Balachadran M.T."/>
            <person name="Sivarajan S.R."/>
            <person name="Patrignani A."/>
            <person name="Gruter S."/>
            <person name="Poveda L."/>
            <person name="Shimizu-Inatsugi R."/>
            <person name="Baeten J."/>
            <person name="Francoijs K.J."/>
            <person name="Nataraja K.N."/>
            <person name="Reddy Y.A.N."/>
            <person name="Phadnis S."/>
            <person name="Ravikumar R.L."/>
            <person name="Schlapbach R."/>
            <person name="Sreeman S.M."/>
            <person name="Shimizu K.K."/>
        </authorList>
    </citation>
    <scope>NUCLEOTIDE SEQUENCE</scope>
</reference>
<keyword evidence="3" id="KW-1185">Reference proteome</keyword>
<name>A0AAV5BYF0_ELECO</name>
<evidence type="ECO:0000313" key="2">
    <source>
        <dbReference type="EMBL" id="GJM90563.1"/>
    </source>
</evidence>
<organism evidence="2 3">
    <name type="scientific">Eleusine coracana subsp. coracana</name>
    <dbReference type="NCBI Taxonomy" id="191504"/>
    <lineage>
        <taxon>Eukaryota</taxon>
        <taxon>Viridiplantae</taxon>
        <taxon>Streptophyta</taxon>
        <taxon>Embryophyta</taxon>
        <taxon>Tracheophyta</taxon>
        <taxon>Spermatophyta</taxon>
        <taxon>Magnoliopsida</taxon>
        <taxon>Liliopsida</taxon>
        <taxon>Poales</taxon>
        <taxon>Poaceae</taxon>
        <taxon>PACMAD clade</taxon>
        <taxon>Chloridoideae</taxon>
        <taxon>Cynodonteae</taxon>
        <taxon>Eleusininae</taxon>
        <taxon>Eleusine</taxon>
    </lineage>
</organism>
<dbReference type="EMBL" id="BQKI01000003">
    <property type="protein sequence ID" value="GJM90563.1"/>
    <property type="molecule type" value="Genomic_DNA"/>
</dbReference>
<feature type="region of interest" description="Disordered" evidence="1">
    <location>
        <begin position="106"/>
        <end position="131"/>
    </location>
</feature>
<feature type="compositionally biased region" description="Basic and acidic residues" evidence="1">
    <location>
        <begin position="240"/>
        <end position="252"/>
    </location>
</feature>
<accession>A0AAV5BYF0</accession>
<proteinExistence type="predicted"/>
<reference evidence="2" key="2">
    <citation type="submission" date="2021-12" db="EMBL/GenBank/DDBJ databases">
        <title>Resequencing data analysis of finger millet.</title>
        <authorList>
            <person name="Hatakeyama M."/>
            <person name="Aluri S."/>
            <person name="Balachadran M.T."/>
            <person name="Sivarajan S.R."/>
            <person name="Poveda L."/>
            <person name="Shimizu-Inatsugi R."/>
            <person name="Schlapbach R."/>
            <person name="Sreeman S.M."/>
            <person name="Shimizu K.K."/>
        </authorList>
    </citation>
    <scope>NUCLEOTIDE SEQUENCE</scope>
</reference>
<gene>
    <name evidence="2" type="primary">ga06856</name>
    <name evidence="2" type="ORF">PR202_ga06856</name>
</gene>
<evidence type="ECO:0000313" key="3">
    <source>
        <dbReference type="Proteomes" id="UP001054889"/>
    </source>
</evidence>
<comment type="caution">
    <text evidence="2">The sequence shown here is derived from an EMBL/GenBank/DDBJ whole genome shotgun (WGS) entry which is preliminary data.</text>
</comment>
<dbReference type="Proteomes" id="UP001054889">
    <property type="component" value="Unassembled WGS sequence"/>
</dbReference>